<accession>E3JQJ5</accession>
<evidence type="ECO:0000256" key="1">
    <source>
        <dbReference type="SAM" id="MobiDB-lite"/>
    </source>
</evidence>
<sequence length="136" mass="14702">MKATPSRTCTSTPPPARLHLDCCPLIHSSAKILRSTLTSTTAPPAAPHHDSRPRGLIPRANGTTRLRPQSMVVSGTLAPASNRPPSPPPAFSVNPPRNFPPSTTFPAPRTFQPGITHQYPSTRKRGCEWHYKAVLA</sequence>
<protein>
    <submittedName>
        <fullName evidence="2">Uncharacterized protein</fullName>
    </submittedName>
</protein>
<proteinExistence type="predicted"/>
<feature type="region of interest" description="Disordered" evidence="1">
    <location>
        <begin position="34"/>
        <end position="122"/>
    </location>
</feature>
<dbReference type="EMBL" id="DS178262">
    <property type="protein sequence ID" value="EFP74300.2"/>
    <property type="molecule type" value="Genomic_DNA"/>
</dbReference>
<organism evidence="2 3">
    <name type="scientific">Puccinia graminis f. sp. tritici (strain CRL 75-36-700-3 / race SCCL)</name>
    <name type="common">Black stem rust fungus</name>
    <dbReference type="NCBI Taxonomy" id="418459"/>
    <lineage>
        <taxon>Eukaryota</taxon>
        <taxon>Fungi</taxon>
        <taxon>Dikarya</taxon>
        <taxon>Basidiomycota</taxon>
        <taxon>Pucciniomycotina</taxon>
        <taxon>Pucciniomycetes</taxon>
        <taxon>Pucciniales</taxon>
        <taxon>Pucciniaceae</taxon>
        <taxon>Puccinia</taxon>
    </lineage>
</organism>
<name>E3JQJ5_PUCGT</name>
<evidence type="ECO:0000313" key="2">
    <source>
        <dbReference type="EMBL" id="EFP74300.2"/>
    </source>
</evidence>
<dbReference type="STRING" id="418459.E3JQJ5"/>
<dbReference type="GeneID" id="10527698"/>
<dbReference type="InParanoid" id="E3JQJ5"/>
<reference key="1">
    <citation type="submission" date="2007-01" db="EMBL/GenBank/DDBJ databases">
        <title>The Genome Sequence of Puccinia graminis f. sp. tritici Strain CRL 75-36-700-3.</title>
        <authorList>
            <consortium name="The Broad Institute Genome Sequencing Platform"/>
            <person name="Birren B."/>
            <person name="Lander E."/>
            <person name="Galagan J."/>
            <person name="Nusbaum C."/>
            <person name="Devon K."/>
            <person name="Cuomo C."/>
            <person name="Jaffe D."/>
            <person name="Butler J."/>
            <person name="Alvarez P."/>
            <person name="Gnerre S."/>
            <person name="Grabherr M."/>
            <person name="Mauceli E."/>
            <person name="Brockman W."/>
            <person name="Young S."/>
            <person name="LaButti K."/>
            <person name="Sykes S."/>
            <person name="DeCaprio D."/>
            <person name="Crawford M."/>
            <person name="Koehrsen M."/>
            <person name="Engels R."/>
            <person name="Montgomery P."/>
            <person name="Pearson M."/>
            <person name="Howarth C."/>
            <person name="Larson L."/>
            <person name="White J."/>
            <person name="Zeng Q."/>
            <person name="Kodira C."/>
            <person name="Yandava C."/>
            <person name="Alvarado L."/>
            <person name="O'Leary S."/>
            <person name="Szabo L."/>
            <person name="Dean R."/>
            <person name="Schein J."/>
        </authorList>
    </citation>
    <scope>NUCLEOTIDE SEQUENCE</scope>
    <source>
        <strain>CRL 75-36-700-3</strain>
    </source>
</reference>
<dbReference type="VEuPathDB" id="FungiDB:PGTG_00256"/>
<reference evidence="3" key="2">
    <citation type="journal article" date="2011" name="Proc. Natl. Acad. Sci. U.S.A.">
        <title>Obligate biotrophy features unraveled by the genomic analysis of rust fungi.</title>
        <authorList>
            <person name="Duplessis S."/>
            <person name="Cuomo C.A."/>
            <person name="Lin Y.-C."/>
            <person name="Aerts A."/>
            <person name="Tisserant E."/>
            <person name="Veneault-Fourrey C."/>
            <person name="Joly D.L."/>
            <person name="Hacquard S."/>
            <person name="Amselem J."/>
            <person name="Cantarel B.L."/>
            <person name="Chiu R."/>
            <person name="Coutinho P.M."/>
            <person name="Feau N."/>
            <person name="Field M."/>
            <person name="Frey P."/>
            <person name="Gelhaye E."/>
            <person name="Goldberg J."/>
            <person name="Grabherr M.G."/>
            <person name="Kodira C.D."/>
            <person name="Kohler A."/>
            <person name="Kuees U."/>
            <person name="Lindquist E.A."/>
            <person name="Lucas S.M."/>
            <person name="Mago R."/>
            <person name="Mauceli E."/>
            <person name="Morin E."/>
            <person name="Murat C."/>
            <person name="Pangilinan J.L."/>
            <person name="Park R."/>
            <person name="Pearson M."/>
            <person name="Quesneville H."/>
            <person name="Rouhier N."/>
            <person name="Sakthikumar S."/>
            <person name="Salamov A.A."/>
            <person name="Schmutz J."/>
            <person name="Selles B."/>
            <person name="Shapiro H."/>
            <person name="Tanguay P."/>
            <person name="Tuskan G.A."/>
            <person name="Henrissat B."/>
            <person name="Van de Peer Y."/>
            <person name="Rouze P."/>
            <person name="Ellis J.G."/>
            <person name="Dodds P.N."/>
            <person name="Schein J.E."/>
            <person name="Zhong S."/>
            <person name="Hamelin R.C."/>
            <person name="Grigoriev I.V."/>
            <person name="Szabo L.J."/>
            <person name="Martin F."/>
        </authorList>
    </citation>
    <scope>NUCLEOTIDE SEQUENCE [LARGE SCALE GENOMIC DNA]</scope>
    <source>
        <strain evidence="3">CRL 75-36-700-3 / race SCCL</strain>
    </source>
</reference>
<dbReference type="HOGENOM" id="CLU_1876450_0_0_1"/>
<dbReference type="OrthoDB" id="2507779at2759"/>
<keyword evidence="3" id="KW-1185">Reference proteome</keyword>
<evidence type="ECO:0000313" key="3">
    <source>
        <dbReference type="Proteomes" id="UP000008783"/>
    </source>
</evidence>
<dbReference type="Proteomes" id="UP000008783">
    <property type="component" value="Unassembled WGS sequence"/>
</dbReference>
<dbReference type="KEGG" id="pgr:PGTG_00256"/>
<feature type="compositionally biased region" description="Polar residues" evidence="1">
    <location>
        <begin position="61"/>
        <end position="73"/>
    </location>
</feature>
<dbReference type="AlphaFoldDB" id="E3JQJ5"/>
<gene>
    <name evidence="2" type="ORF">PGTG_00256</name>
</gene>
<dbReference type="RefSeq" id="XP_003307306.2">
    <property type="nucleotide sequence ID" value="XM_003307258.2"/>
</dbReference>